<feature type="domain" description="DUF7660" evidence="1">
    <location>
        <begin position="13"/>
        <end position="85"/>
    </location>
</feature>
<dbReference type="RefSeq" id="WP_082033849.1">
    <property type="nucleotide sequence ID" value="NZ_CP113096.1"/>
</dbReference>
<sequence>MTFTSKEIDSISTKEDFADFISGLREELTNNPDEWENQTLDRFLDAMESWIRMIDAYSKNTGDVEALSPSWKTFAKILCAAKVYE</sequence>
<evidence type="ECO:0000259" key="1">
    <source>
        <dbReference type="Pfam" id="PF24693"/>
    </source>
</evidence>
<dbReference type="Pfam" id="PF24693">
    <property type="entry name" value="DUF7660"/>
    <property type="match status" value="1"/>
</dbReference>
<proteinExistence type="predicted"/>
<dbReference type="EMBL" id="JARJLR010000468">
    <property type="protein sequence ID" value="MDF3845576.1"/>
    <property type="molecule type" value="Genomic_DNA"/>
</dbReference>
<comment type="caution">
    <text evidence="2">The sequence shown here is derived from an EMBL/GenBank/DDBJ whole genome shotgun (WGS) entry which is preliminary data.</text>
</comment>
<accession>A0AAW6PH62</accession>
<evidence type="ECO:0000313" key="2">
    <source>
        <dbReference type="EMBL" id="MDF3845576.1"/>
    </source>
</evidence>
<organism evidence="2 3">
    <name type="scientific">Pseudomonas citronellolis</name>
    <dbReference type="NCBI Taxonomy" id="53408"/>
    <lineage>
        <taxon>Bacteria</taxon>
        <taxon>Pseudomonadati</taxon>
        <taxon>Pseudomonadota</taxon>
        <taxon>Gammaproteobacteria</taxon>
        <taxon>Pseudomonadales</taxon>
        <taxon>Pseudomonadaceae</taxon>
        <taxon>Pseudomonas</taxon>
    </lineage>
</organism>
<name>A0AAW6PH62_9PSED</name>
<reference evidence="2" key="1">
    <citation type="submission" date="2023-03" db="EMBL/GenBank/DDBJ databases">
        <title>Draft assemblies of triclosan tolerant bacteria isolated from returned activated sludge.</title>
        <authorList>
            <person name="Van Hamelsveld S."/>
        </authorList>
    </citation>
    <scope>NUCLEOTIDE SEQUENCE</scope>
    <source>
        <strain evidence="2">GW210015_S63</strain>
    </source>
</reference>
<protein>
    <recommendedName>
        <fullName evidence="1">DUF7660 domain-containing protein</fullName>
    </recommendedName>
</protein>
<dbReference type="Proteomes" id="UP001220662">
    <property type="component" value="Unassembled WGS sequence"/>
</dbReference>
<dbReference type="AlphaFoldDB" id="A0AAW6PH62"/>
<gene>
    <name evidence="2" type="ORF">P3W55_28045</name>
</gene>
<dbReference type="InterPro" id="IPR056077">
    <property type="entry name" value="DUF7660"/>
</dbReference>
<evidence type="ECO:0000313" key="3">
    <source>
        <dbReference type="Proteomes" id="UP001220662"/>
    </source>
</evidence>